<reference evidence="2" key="1">
    <citation type="journal article" date="2022" name="Int. J. Syst. Evol. Microbiol.">
        <title>Apilactobacillus apisilvae sp. nov., Nicolia spurrieriana gen. nov. sp. nov., Bombilactobacillus folatiphilus sp. nov. and Bombilactobacillus thymidiniphilus sp. nov., four new lactic acid bacterial isolates from stingless bees Tetragonula carbonaria and Austroplebeia australis.</title>
        <authorList>
            <person name="Oliphant S.A."/>
            <person name="Watson-Haigh N.S."/>
            <person name="Sumby K.M."/>
            <person name="Gardner J."/>
            <person name="Groom S."/>
            <person name="Jiranek V."/>
        </authorList>
    </citation>
    <scope>NUCLEOTIDE SEQUENCE</scope>
    <source>
        <strain evidence="2">SG4_D2</strain>
    </source>
</reference>
<protein>
    <submittedName>
        <fullName evidence="2">Nicotinamide-nucleotide amidohydrolase family protein</fullName>
    </submittedName>
</protein>
<dbReference type="RefSeq" id="WP_249513972.1">
    <property type="nucleotide sequence ID" value="NZ_CP093366.1"/>
</dbReference>
<dbReference type="InterPro" id="IPR008136">
    <property type="entry name" value="CinA_C"/>
</dbReference>
<dbReference type="EMBL" id="CP093366">
    <property type="protein sequence ID" value="UQS81704.1"/>
    <property type="molecule type" value="Genomic_DNA"/>
</dbReference>
<dbReference type="InterPro" id="IPR036653">
    <property type="entry name" value="CinA-like_C"/>
</dbReference>
<name>A0ABY4P7W4_9LACO</name>
<gene>
    <name evidence="2" type="ORF">MOO45_05740</name>
</gene>
<dbReference type="Pfam" id="PF02464">
    <property type="entry name" value="CinA"/>
    <property type="match status" value="1"/>
</dbReference>
<dbReference type="Gene3D" id="3.90.950.20">
    <property type="entry name" value="CinA-like"/>
    <property type="match status" value="1"/>
</dbReference>
<accession>A0ABY4P7W4</accession>
<organism evidence="2 3">
    <name type="scientific">Bombilactobacillus folatiphilus</name>
    <dbReference type="NCBI Taxonomy" id="2923362"/>
    <lineage>
        <taxon>Bacteria</taxon>
        <taxon>Bacillati</taxon>
        <taxon>Bacillota</taxon>
        <taxon>Bacilli</taxon>
        <taxon>Lactobacillales</taxon>
        <taxon>Lactobacillaceae</taxon>
        <taxon>Bombilactobacillus</taxon>
    </lineage>
</organism>
<sequence>MMDLKRQFLRSAGNPINFVWNDYQPIIQETVEQLKQQQLTITAAESLTAGLFQASIAEVAGASQVFSGGFVTYSLSMKAQLLEIAAADLQHYGVVSSWTAQKMAEQSSRLVQSDFGIGLTGVAGPDRLENQEAGTVFVGVKTPTSLFDQGFHLKGSRQMIRQKSVIAAFILIQNQL</sequence>
<evidence type="ECO:0000313" key="2">
    <source>
        <dbReference type="EMBL" id="UQS81704.1"/>
    </source>
</evidence>
<keyword evidence="3" id="KW-1185">Reference proteome</keyword>
<feature type="domain" description="CinA C-terminal" evidence="1">
    <location>
        <begin position="26"/>
        <end position="175"/>
    </location>
</feature>
<evidence type="ECO:0000313" key="3">
    <source>
        <dbReference type="Proteomes" id="UP000831495"/>
    </source>
</evidence>
<dbReference type="NCBIfam" id="TIGR00199">
    <property type="entry name" value="PncC_domain"/>
    <property type="match status" value="1"/>
</dbReference>
<evidence type="ECO:0000259" key="1">
    <source>
        <dbReference type="Pfam" id="PF02464"/>
    </source>
</evidence>
<dbReference type="Proteomes" id="UP000831495">
    <property type="component" value="Chromosome"/>
</dbReference>
<dbReference type="SUPFAM" id="SSF142433">
    <property type="entry name" value="CinA-like"/>
    <property type="match status" value="1"/>
</dbReference>
<proteinExistence type="predicted"/>